<feature type="compositionally biased region" description="Polar residues" evidence="5">
    <location>
        <begin position="40"/>
        <end position="49"/>
    </location>
</feature>
<reference evidence="10" key="1">
    <citation type="journal article" date="2019" name="Int. J. Syst. Evol. Microbiol.">
        <title>The Global Catalogue of Microorganisms (GCM) 10K type strain sequencing project: providing services to taxonomists for standard genome sequencing and annotation.</title>
        <authorList>
            <consortium name="The Broad Institute Genomics Platform"/>
            <consortium name="The Broad Institute Genome Sequencing Center for Infectious Disease"/>
            <person name="Wu L."/>
            <person name="Ma J."/>
        </authorList>
    </citation>
    <scope>NUCLEOTIDE SEQUENCE [LARGE SCALE GENOMIC DNA]</scope>
    <source>
        <strain evidence="10">CCUG 63287</strain>
    </source>
</reference>
<evidence type="ECO:0000256" key="5">
    <source>
        <dbReference type="SAM" id="MobiDB-lite"/>
    </source>
</evidence>
<feature type="region of interest" description="Disordered" evidence="5">
    <location>
        <begin position="40"/>
        <end position="60"/>
    </location>
</feature>
<keyword evidence="6" id="KW-0812">Transmembrane</keyword>
<feature type="domain" description="Gram-positive cocci surface proteins LPxTG" evidence="8">
    <location>
        <begin position="78"/>
        <end position="108"/>
    </location>
</feature>
<evidence type="ECO:0000256" key="1">
    <source>
        <dbReference type="ARBA" id="ARBA00022512"/>
    </source>
</evidence>
<sequence length="115" mass="12282">MNKSLFLLVGALLIMAPPIRADGDSVQAVQTKGSVGFYQPKTSPSSTVQKEPEGGATTQKYAKQTDIKISQITGNTLLPKTGSSSHLATIIGISFLLISSTLYLKNKKFIKVAKK</sequence>
<evidence type="ECO:0000256" key="2">
    <source>
        <dbReference type="ARBA" id="ARBA00022525"/>
    </source>
</evidence>
<accession>A0ABV9JET8</accession>
<keyword evidence="2" id="KW-0964">Secreted</keyword>
<protein>
    <submittedName>
        <fullName evidence="9">LPXTG cell wall anchor domain-containing protein</fullName>
    </submittedName>
</protein>
<gene>
    <name evidence="9" type="ORF">ACFO26_08880</name>
</gene>
<name>A0ABV9JET8_9LACT</name>
<keyword evidence="1" id="KW-0134">Cell wall</keyword>
<keyword evidence="6" id="KW-0472">Membrane</keyword>
<evidence type="ECO:0000313" key="9">
    <source>
        <dbReference type="EMBL" id="MFC4653021.1"/>
    </source>
</evidence>
<feature type="chain" id="PRO_5045180884" evidence="7">
    <location>
        <begin position="22"/>
        <end position="115"/>
    </location>
</feature>
<evidence type="ECO:0000259" key="8">
    <source>
        <dbReference type="Pfam" id="PF00746"/>
    </source>
</evidence>
<organism evidence="9 10">
    <name type="scientific">Lactococcus nasutitermitis</name>
    <dbReference type="NCBI Taxonomy" id="1652957"/>
    <lineage>
        <taxon>Bacteria</taxon>
        <taxon>Bacillati</taxon>
        <taxon>Bacillota</taxon>
        <taxon>Bacilli</taxon>
        <taxon>Lactobacillales</taxon>
        <taxon>Streptococcaceae</taxon>
        <taxon>Lactococcus</taxon>
    </lineage>
</organism>
<evidence type="ECO:0000256" key="7">
    <source>
        <dbReference type="SAM" id="SignalP"/>
    </source>
</evidence>
<keyword evidence="4" id="KW-0572">Peptidoglycan-anchor</keyword>
<dbReference type="NCBIfam" id="TIGR01167">
    <property type="entry name" value="LPXTG_anchor"/>
    <property type="match status" value="1"/>
</dbReference>
<evidence type="ECO:0000256" key="3">
    <source>
        <dbReference type="ARBA" id="ARBA00022729"/>
    </source>
</evidence>
<evidence type="ECO:0000313" key="10">
    <source>
        <dbReference type="Proteomes" id="UP001595987"/>
    </source>
</evidence>
<dbReference type="Proteomes" id="UP001595987">
    <property type="component" value="Unassembled WGS sequence"/>
</dbReference>
<dbReference type="Pfam" id="PF00746">
    <property type="entry name" value="Gram_pos_anchor"/>
    <property type="match status" value="1"/>
</dbReference>
<feature type="transmembrane region" description="Helical" evidence="6">
    <location>
        <begin position="85"/>
        <end position="104"/>
    </location>
</feature>
<dbReference type="InterPro" id="IPR019931">
    <property type="entry name" value="LPXTG_anchor"/>
</dbReference>
<feature type="signal peptide" evidence="7">
    <location>
        <begin position="1"/>
        <end position="21"/>
    </location>
</feature>
<evidence type="ECO:0000256" key="6">
    <source>
        <dbReference type="SAM" id="Phobius"/>
    </source>
</evidence>
<keyword evidence="6" id="KW-1133">Transmembrane helix</keyword>
<comment type="caution">
    <text evidence="9">The sequence shown here is derived from an EMBL/GenBank/DDBJ whole genome shotgun (WGS) entry which is preliminary data.</text>
</comment>
<keyword evidence="3 7" id="KW-0732">Signal</keyword>
<proteinExistence type="predicted"/>
<keyword evidence="10" id="KW-1185">Reference proteome</keyword>
<dbReference type="EMBL" id="JBHSGD010000007">
    <property type="protein sequence ID" value="MFC4653021.1"/>
    <property type="molecule type" value="Genomic_DNA"/>
</dbReference>
<dbReference type="RefSeq" id="WP_213536751.1">
    <property type="nucleotide sequence ID" value="NZ_BOVQ01000009.1"/>
</dbReference>
<evidence type="ECO:0000256" key="4">
    <source>
        <dbReference type="ARBA" id="ARBA00023088"/>
    </source>
</evidence>